<dbReference type="SUPFAM" id="SSF48452">
    <property type="entry name" value="TPR-like"/>
    <property type="match status" value="1"/>
</dbReference>
<sequence>MSTRTTMPSQKPRAAKATPANSKGSKQAQSGEKKGNYNPRRKIHTLDPAASKKPKPTEVRIKQLFGSLCAQIDGGHLANAIKTCDKILRLTPSDTDVVQTKLFLLLQTDQYARALEIVDNLSGGNESKQLEKAYLLYRLHKEKEAKAIVDQTKSKGASDGGFAHLDAQISYRTGEYSASKEIYDRILDEGELNTEEQTDITANLTAVQSHIDFLQSGFYDSLRASGVNVTQLEDAPAPAPPTTTSALPVTSTKEASEAVTSAPAPTKGPRKGRLPKHVVLGVTPMPDPERWIKKRERTYVTFAQGRKGRGKGKKEGATAGYSQGVSVAPAVAGVMEGGGGSGHIPKSGGGGKGRKKK</sequence>
<reference evidence="11" key="1">
    <citation type="submission" date="2021-01" db="EMBL/GenBank/DDBJ databases">
        <authorList>
            <person name="Kaushik A."/>
        </authorList>
    </citation>
    <scope>NUCLEOTIDE SEQUENCE</scope>
    <source>
        <strain evidence="11">AG2-2IIIB</strain>
    </source>
</reference>
<feature type="region of interest" description="Disordered" evidence="9">
    <location>
        <begin position="1"/>
        <end position="56"/>
    </location>
</feature>
<evidence type="ECO:0000256" key="8">
    <source>
        <dbReference type="ARBA" id="ARBA00023274"/>
    </source>
</evidence>
<evidence type="ECO:0000256" key="7">
    <source>
        <dbReference type="ARBA" id="ARBA00023135"/>
    </source>
</evidence>
<dbReference type="Gene3D" id="1.25.40.10">
    <property type="entry name" value="Tetratricopeptide repeat domain"/>
    <property type="match status" value="1"/>
</dbReference>
<evidence type="ECO:0000259" key="10">
    <source>
        <dbReference type="Pfam" id="PF08492"/>
    </source>
</evidence>
<dbReference type="InterPro" id="IPR026270">
    <property type="entry name" value="SRP72"/>
</dbReference>
<accession>A0A8H3CTN6</accession>
<comment type="similarity">
    <text evidence="3">Belongs to the SRP72 family.</text>
</comment>
<dbReference type="GO" id="GO:0005783">
    <property type="term" value="C:endoplasmic reticulum"/>
    <property type="evidence" value="ECO:0007669"/>
    <property type="project" value="UniProtKB-SubCell"/>
</dbReference>
<dbReference type="InterPro" id="IPR011990">
    <property type="entry name" value="TPR-like_helical_dom_sf"/>
</dbReference>
<feature type="compositionally biased region" description="Polar residues" evidence="9">
    <location>
        <begin position="19"/>
        <end position="30"/>
    </location>
</feature>
<feature type="region of interest" description="Disordered" evidence="9">
    <location>
        <begin position="335"/>
        <end position="357"/>
    </location>
</feature>
<comment type="caution">
    <text evidence="11">The sequence shown here is derived from an EMBL/GenBank/DDBJ whole genome shotgun (WGS) entry which is preliminary data.</text>
</comment>
<dbReference type="Proteomes" id="UP000663843">
    <property type="component" value="Unassembled WGS sequence"/>
</dbReference>
<evidence type="ECO:0000256" key="1">
    <source>
        <dbReference type="ARBA" id="ARBA00004240"/>
    </source>
</evidence>
<feature type="compositionally biased region" description="Gly residues" evidence="9">
    <location>
        <begin position="335"/>
        <end position="351"/>
    </location>
</feature>
<feature type="region of interest" description="Disordered" evidence="9">
    <location>
        <begin position="233"/>
        <end position="274"/>
    </location>
</feature>
<dbReference type="InterPro" id="IPR013699">
    <property type="entry name" value="Signal_recog_part_SRP72_RNA-bd"/>
</dbReference>
<dbReference type="GO" id="GO:0043022">
    <property type="term" value="F:ribosome binding"/>
    <property type="evidence" value="ECO:0007669"/>
    <property type="project" value="TreeGrafter"/>
</dbReference>
<organism evidence="11 12">
    <name type="scientific">Rhizoctonia solani</name>
    <dbReference type="NCBI Taxonomy" id="456999"/>
    <lineage>
        <taxon>Eukaryota</taxon>
        <taxon>Fungi</taxon>
        <taxon>Dikarya</taxon>
        <taxon>Basidiomycota</taxon>
        <taxon>Agaricomycotina</taxon>
        <taxon>Agaricomycetes</taxon>
        <taxon>Cantharellales</taxon>
        <taxon>Ceratobasidiaceae</taxon>
        <taxon>Rhizoctonia</taxon>
    </lineage>
</organism>
<evidence type="ECO:0000256" key="2">
    <source>
        <dbReference type="ARBA" id="ARBA00004496"/>
    </source>
</evidence>
<evidence type="ECO:0000256" key="9">
    <source>
        <dbReference type="SAM" id="MobiDB-lite"/>
    </source>
</evidence>
<dbReference type="Pfam" id="PF08492">
    <property type="entry name" value="SRP72"/>
    <property type="match status" value="1"/>
</dbReference>
<evidence type="ECO:0000256" key="5">
    <source>
        <dbReference type="ARBA" id="ARBA00022490"/>
    </source>
</evidence>
<evidence type="ECO:0000256" key="6">
    <source>
        <dbReference type="ARBA" id="ARBA00022824"/>
    </source>
</evidence>
<gene>
    <name evidence="11" type="ORF">RDB_LOCUS129270</name>
</gene>
<keyword evidence="7" id="KW-0733">Signal recognition particle</keyword>
<dbReference type="InterPro" id="IPR031545">
    <property type="entry name" value="SRP72_TPR-like"/>
</dbReference>
<protein>
    <recommendedName>
        <fullName evidence="4">Signal recognition particle subunit SRP72</fullName>
    </recommendedName>
</protein>
<feature type="compositionally biased region" description="Low complexity" evidence="9">
    <location>
        <begin position="242"/>
        <end position="252"/>
    </location>
</feature>
<evidence type="ECO:0000256" key="4">
    <source>
        <dbReference type="ARBA" id="ARBA00018350"/>
    </source>
</evidence>
<dbReference type="Pfam" id="PF17004">
    <property type="entry name" value="SRP_TPR_like"/>
    <property type="match status" value="1"/>
</dbReference>
<keyword evidence="8" id="KW-0687">Ribonucleoprotein</keyword>
<dbReference type="PANTHER" id="PTHR14094:SF9">
    <property type="entry name" value="SIGNAL RECOGNITION PARTICLE SUBUNIT SRP72"/>
    <property type="match status" value="1"/>
</dbReference>
<dbReference type="GO" id="GO:0006614">
    <property type="term" value="P:SRP-dependent cotranslational protein targeting to membrane"/>
    <property type="evidence" value="ECO:0007669"/>
    <property type="project" value="InterPro"/>
</dbReference>
<evidence type="ECO:0000313" key="12">
    <source>
        <dbReference type="Proteomes" id="UP000663843"/>
    </source>
</evidence>
<dbReference type="GO" id="GO:0005786">
    <property type="term" value="C:signal recognition particle, endoplasmic reticulum targeting"/>
    <property type="evidence" value="ECO:0007669"/>
    <property type="project" value="UniProtKB-KW"/>
</dbReference>
<dbReference type="GO" id="GO:0008312">
    <property type="term" value="F:7S RNA binding"/>
    <property type="evidence" value="ECO:0007669"/>
    <property type="project" value="InterPro"/>
</dbReference>
<evidence type="ECO:0000313" key="11">
    <source>
        <dbReference type="EMBL" id="CAE6490799.1"/>
    </source>
</evidence>
<comment type="subcellular location">
    <subcellularLocation>
        <location evidence="2">Cytoplasm</location>
    </subcellularLocation>
    <subcellularLocation>
        <location evidence="1">Endoplasmic reticulum</location>
    </subcellularLocation>
</comment>
<feature type="domain" description="Signal recognition particle SRP72 subunit RNA-binding" evidence="10">
    <location>
        <begin position="252"/>
        <end position="299"/>
    </location>
</feature>
<keyword evidence="6" id="KW-0256">Endoplasmic reticulum</keyword>
<dbReference type="EMBL" id="CAJMWT010004470">
    <property type="protein sequence ID" value="CAE6490799.1"/>
    <property type="molecule type" value="Genomic_DNA"/>
</dbReference>
<keyword evidence="5" id="KW-0963">Cytoplasm</keyword>
<evidence type="ECO:0000256" key="3">
    <source>
        <dbReference type="ARBA" id="ARBA00007676"/>
    </source>
</evidence>
<name>A0A8H3CTN6_9AGAM</name>
<dbReference type="AlphaFoldDB" id="A0A8H3CTN6"/>
<dbReference type="PANTHER" id="PTHR14094">
    <property type="entry name" value="SIGNAL RECOGNITION PARTICLE 72"/>
    <property type="match status" value="1"/>
</dbReference>
<proteinExistence type="inferred from homology"/>